<dbReference type="Proteomes" id="UP001476247">
    <property type="component" value="Unassembled WGS sequence"/>
</dbReference>
<accession>A0ABP9Y0F8</accession>
<protein>
    <submittedName>
        <fullName evidence="2">Uncharacterized protein</fullName>
    </submittedName>
</protein>
<gene>
    <name evidence="2" type="ORF">HPULCUR_005871</name>
</gene>
<reference evidence="2 3" key="1">
    <citation type="submission" date="2024-04" db="EMBL/GenBank/DDBJ databases">
        <title>genome sequences of Mucor flavus KT1a and Helicostylum pulchrum KT1b strains isolation_sourced from the surface of a dry-aged beef.</title>
        <authorList>
            <person name="Toyotome T."/>
            <person name="Hosono M."/>
            <person name="Torimaru M."/>
            <person name="Fukuda K."/>
            <person name="Mikami N."/>
        </authorList>
    </citation>
    <scope>NUCLEOTIDE SEQUENCE [LARGE SCALE GENOMIC DNA]</scope>
    <source>
        <strain evidence="2 3">KT1b</strain>
    </source>
</reference>
<evidence type="ECO:0000313" key="2">
    <source>
        <dbReference type="EMBL" id="GAA5800441.1"/>
    </source>
</evidence>
<feature type="region of interest" description="Disordered" evidence="1">
    <location>
        <begin position="79"/>
        <end position="119"/>
    </location>
</feature>
<comment type="caution">
    <text evidence="2">The sequence shown here is derived from an EMBL/GenBank/DDBJ whole genome shotgun (WGS) entry which is preliminary data.</text>
</comment>
<evidence type="ECO:0000256" key="1">
    <source>
        <dbReference type="SAM" id="MobiDB-lite"/>
    </source>
</evidence>
<feature type="compositionally biased region" description="Polar residues" evidence="1">
    <location>
        <begin position="86"/>
        <end position="106"/>
    </location>
</feature>
<organism evidence="2 3">
    <name type="scientific">Helicostylum pulchrum</name>
    <dbReference type="NCBI Taxonomy" id="562976"/>
    <lineage>
        <taxon>Eukaryota</taxon>
        <taxon>Fungi</taxon>
        <taxon>Fungi incertae sedis</taxon>
        <taxon>Mucoromycota</taxon>
        <taxon>Mucoromycotina</taxon>
        <taxon>Mucoromycetes</taxon>
        <taxon>Mucorales</taxon>
        <taxon>Mucorineae</taxon>
        <taxon>Mucoraceae</taxon>
        <taxon>Helicostylum</taxon>
    </lineage>
</organism>
<sequence>MLVPPAYPFAVERDVIAQVEAARKQTFESEEAFQQLKNQYQQDRLNKQKAAARKIAPGFLDTDTRILKPEQTYAQEFAMPAEEEYGSNNTSPQMLQPSASSTTQDKVQVVEASPDKVKK</sequence>
<evidence type="ECO:0000313" key="3">
    <source>
        <dbReference type="Proteomes" id="UP001476247"/>
    </source>
</evidence>
<dbReference type="EMBL" id="BAABUJ010000015">
    <property type="protein sequence ID" value="GAA5800441.1"/>
    <property type="molecule type" value="Genomic_DNA"/>
</dbReference>
<keyword evidence="3" id="KW-1185">Reference proteome</keyword>
<proteinExistence type="predicted"/>
<name>A0ABP9Y0F8_9FUNG</name>